<dbReference type="InterPro" id="IPR016130">
    <property type="entry name" value="Tyr_Pase_AS"/>
</dbReference>
<dbReference type="Proteomes" id="UP000582974">
    <property type="component" value="Unassembled WGS sequence"/>
</dbReference>
<dbReference type="InterPro" id="IPR026893">
    <property type="entry name" value="Tyr/Ser_Pase_IphP-type"/>
</dbReference>
<sequence>MAPRWVNFASIDNVRDLGGLPAGDGYRTRTGLAFRSSTLQELTDSDLRTWLDRLGLRTVIDLRLPNEVRREGYGLLTGTGVRRINLPIRGENARPDDVVPDSRGTDLTALYAGMLRGSEESIVAAARIIADRDRHAVVFHCAGGKDRTGVLAAVLLDAVGVPAESIVQDYALTGRRLESIRARLVRLPSYERLPAVGTGVLSADPAVMRRFVAMMREKYGGGAEWLVRHGMRESELDRLREALVEPAPTATAPAPR</sequence>
<dbReference type="PROSITE" id="PS50056">
    <property type="entry name" value="TYR_PHOSPHATASE_2"/>
    <property type="match status" value="1"/>
</dbReference>
<dbReference type="GO" id="GO:0004721">
    <property type="term" value="F:phosphoprotein phosphatase activity"/>
    <property type="evidence" value="ECO:0007669"/>
    <property type="project" value="InterPro"/>
</dbReference>
<name>A0A838ABA9_9PSEU</name>
<dbReference type="InterPro" id="IPR000387">
    <property type="entry name" value="Tyr_Pase_dom"/>
</dbReference>
<evidence type="ECO:0000313" key="3">
    <source>
        <dbReference type="EMBL" id="MBA0126542.1"/>
    </source>
</evidence>
<gene>
    <name evidence="3" type="ORF">H0B56_13405</name>
</gene>
<organism evidence="3 4">
    <name type="scientific">Haloechinothrix aidingensis</name>
    <dbReference type="NCBI Taxonomy" id="2752311"/>
    <lineage>
        <taxon>Bacteria</taxon>
        <taxon>Bacillati</taxon>
        <taxon>Actinomycetota</taxon>
        <taxon>Actinomycetes</taxon>
        <taxon>Pseudonocardiales</taxon>
        <taxon>Pseudonocardiaceae</taxon>
        <taxon>Haloechinothrix</taxon>
    </lineage>
</organism>
<feature type="domain" description="Tyrosine specific protein phosphatases" evidence="2">
    <location>
        <begin position="120"/>
        <end position="192"/>
    </location>
</feature>
<reference evidence="3 4" key="1">
    <citation type="submission" date="2020-07" db="EMBL/GenBank/DDBJ databases">
        <title>Genome of Haloechinothrix sp.</title>
        <authorList>
            <person name="Tang S.-K."/>
            <person name="Yang L."/>
            <person name="Zhu W.-Y."/>
        </authorList>
    </citation>
    <scope>NUCLEOTIDE SEQUENCE [LARGE SCALE GENOMIC DNA]</scope>
    <source>
        <strain evidence="3 4">YIM 98757</strain>
    </source>
</reference>
<evidence type="ECO:0000313" key="4">
    <source>
        <dbReference type="Proteomes" id="UP000582974"/>
    </source>
</evidence>
<comment type="similarity">
    <text evidence="1">Belongs to the protein-tyrosine phosphatase family.</text>
</comment>
<evidence type="ECO:0000256" key="1">
    <source>
        <dbReference type="ARBA" id="ARBA00009580"/>
    </source>
</evidence>
<accession>A0A838ABA9</accession>
<dbReference type="RefSeq" id="WP_180893355.1">
    <property type="nucleotide sequence ID" value="NZ_JACCKD010000004.1"/>
</dbReference>
<dbReference type="Gene3D" id="3.90.190.10">
    <property type="entry name" value="Protein tyrosine phosphatase superfamily"/>
    <property type="match status" value="1"/>
</dbReference>
<dbReference type="Pfam" id="PF13350">
    <property type="entry name" value="Y_phosphatase3"/>
    <property type="match status" value="1"/>
</dbReference>
<dbReference type="SUPFAM" id="SSF52799">
    <property type="entry name" value="(Phosphotyrosine protein) phosphatases II"/>
    <property type="match status" value="1"/>
</dbReference>
<dbReference type="EMBL" id="JACCKD010000004">
    <property type="protein sequence ID" value="MBA0126542.1"/>
    <property type="molecule type" value="Genomic_DNA"/>
</dbReference>
<comment type="caution">
    <text evidence="3">The sequence shown here is derived from an EMBL/GenBank/DDBJ whole genome shotgun (WGS) entry which is preliminary data.</text>
</comment>
<proteinExistence type="inferred from homology"/>
<protein>
    <submittedName>
        <fullName evidence="3">Tyrosine-protein phosphatase</fullName>
    </submittedName>
</protein>
<dbReference type="InterPro" id="IPR029021">
    <property type="entry name" value="Prot-tyrosine_phosphatase-like"/>
</dbReference>
<dbReference type="PROSITE" id="PS00383">
    <property type="entry name" value="TYR_PHOSPHATASE_1"/>
    <property type="match status" value="1"/>
</dbReference>
<keyword evidence="4" id="KW-1185">Reference proteome</keyword>
<evidence type="ECO:0000259" key="2">
    <source>
        <dbReference type="PROSITE" id="PS50056"/>
    </source>
</evidence>
<dbReference type="AlphaFoldDB" id="A0A838ABA9"/>
<dbReference type="PANTHER" id="PTHR31126">
    <property type="entry name" value="TYROSINE-PROTEIN PHOSPHATASE"/>
    <property type="match status" value="1"/>
</dbReference>
<dbReference type="PANTHER" id="PTHR31126:SF1">
    <property type="entry name" value="TYROSINE SPECIFIC PROTEIN PHOSPHATASES DOMAIN-CONTAINING PROTEIN"/>
    <property type="match status" value="1"/>
</dbReference>